<keyword evidence="1" id="KW-0472">Membrane</keyword>
<keyword evidence="1" id="KW-0812">Transmembrane</keyword>
<evidence type="ECO:0000313" key="2">
    <source>
        <dbReference type="EMBL" id="CAD8127549.1"/>
    </source>
</evidence>
<sequence length="407" mass="48429">MEAFQLKLQRMKNYKQQLQFLLQKSIASPQFRQLFLEYDQYQMIVQVLIDAKSDKISLIKQQLRLFGLLAERAYENFSSQLPIIFNHLLKRIQDFESMNCVYTQVAEIIGKIVKHRCYNQDIYIKQHFQTINESFKSKPIPFIMFNQSCLIFIITNLRIKCIVSIQKIHLIVNLIKWKTAIILSVEEQSDIFADEIIPHLQLLLQNQLWQVKKMALNILYSLVVLQKDKILEHYFFKDLMYELKSNKVIINFELIGLNKQKIQLIQYQMYYIKITIIILLLKDIIIMYVKINHNLKLKYIFQQLINNNYLIILNKCTNQLNQHTDEKLQLIIDAILFLSGILRLKGICDSIEIQQIDSILSRLNERDSYKQPILKFSQCADSESFISKEAAEILREFKEKQISEYLR</sequence>
<gene>
    <name evidence="2" type="ORF">PSON_ATCC_30995.1.T1770091</name>
</gene>
<evidence type="ECO:0000256" key="1">
    <source>
        <dbReference type="SAM" id="Phobius"/>
    </source>
</evidence>
<feature type="transmembrane region" description="Helical" evidence="1">
    <location>
        <begin position="270"/>
        <end position="289"/>
    </location>
</feature>
<dbReference type="Proteomes" id="UP000692954">
    <property type="component" value="Unassembled WGS sequence"/>
</dbReference>
<proteinExistence type="predicted"/>
<accession>A0A8S1RKH1</accession>
<reference evidence="2" key="1">
    <citation type="submission" date="2021-01" db="EMBL/GenBank/DDBJ databases">
        <authorList>
            <consortium name="Genoscope - CEA"/>
            <person name="William W."/>
        </authorList>
    </citation>
    <scope>NUCLEOTIDE SEQUENCE</scope>
</reference>
<dbReference type="OrthoDB" id="1904066at2759"/>
<keyword evidence="3" id="KW-1185">Reference proteome</keyword>
<protein>
    <submittedName>
        <fullName evidence="2">Uncharacterized protein</fullName>
    </submittedName>
</protein>
<organism evidence="2 3">
    <name type="scientific">Paramecium sonneborni</name>
    <dbReference type="NCBI Taxonomy" id="65129"/>
    <lineage>
        <taxon>Eukaryota</taxon>
        <taxon>Sar</taxon>
        <taxon>Alveolata</taxon>
        <taxon>Ciliophora</taxon>
        <taxon>Intramacronucleata</taxon>
        <taxon>Oligohymenophorea</taxon>
        <taxon>Peniculida</taxon>
        <taxon>Parameciidae</taxon>
        <taxon>Paramecium</taxon>
    </lineage>
</organism>
<dbReference type="AlphaFoldDB" id="A0A8S1RKH1"/>
<comment type="caution">
    <text evidence="2">The sequence shown here is derived from an EMBL/GenBank/DDBJ whole genome shotgun (WGS) entry which is preliminary data.</text>
</comment>
<evidence type="ECO:0000313" key="3">
    <source>
        <dbReference type="Proteomes" id="UP000692954"/>
    </source>
</evidence>
<dbReference type="EMBL" id="CAJJDN010000177">
    <property type="protein sequence ID" value="CAD8127549.1"/>
    <property type="molecule type" value="Genomic_DNA"/>
</dbReference>
<name>A0A8S1RKH1_9CILI</name>
<keyword evidence="1" id="KW-1133">Transmembrane helix</keyword>